<protein>
    <submittedName>
        <fullName evidence="1">Thioesterase</fullName>
    </submittedName>
</protein>
<accession>A0A5B8KXH1</accession>
<dbReference type="CDD" id="cd00586">
    <property type="entry name" value="4HBT"/>
    <property type="match status" value="1"/>
</dbReference>
<dbReference type="PANTHER" id="PTHR12475:SF4">
    <property type="entry name" value="PROTEIN THEM6"/>
    <property type="match status" value="1"/>
</dbReference>
<dbReference type="Proteomes" id="UP000321389">
    <property type="component" value="Chromosome"/>
</dbReference>
<proteinExistence type="predicted"/>
<dbReference type="SUPFAM" id="SSF54637">
    <property type="entry name" value="Thioesterase/thiol ester dehydrase-isomerase"/>
    <property type="match status" value="1"/>
</dbReference>
<dbReference type="PANTHER" id="PTHR12475">
    <property type="match status" value="1"/>
</dbReference>
<dbReference type="AlphaFoldDB" id="A0A5B8KXH1"/>
<evidence type="ECO:0000313" key="1">
    <source>
        <dbReference type="EMBL" id="QDZ00279.1"/>
    </source>
</evidence>
<sequence>MYVWGRLLRVALTFKSRGAYRLGEESRLSFRCLPTDIDSNIHLNNARYMMLADLGRIDIFLRAGLLSLSRRRGWAPMMGGLQSVYVREIRLWKRFDLLSSIQTWEDTQVIGRHRFVLENGETAAIIMTTAGVYDFRNRRFQQVDEVVEALGADVEPRAPHGEEKAFMASHDGLRKLAKSFPPVRDSANLNGGGE</sequence>
<reference evidence="1" key="1">
    <citation type="submission" date="2020-04" db="EMBL/GenBank/DDBJ databases">
        <title>Nitratireductor sp. nov. isolated from mangrove soil.</title>
        <authorList>
            <person name="Ye Y."/>
        </authorList>
    </citation>
    <scope>NUCLEOTIDE SEQUENCE</scope>
    <source>
        <strain evidence="1">SY7</strain>
    </source>
</reference>
<dbReference type="RefSeq" id="WP_146298927.1">
    <property type="nucleotide sequence ID" value="NZ_CP042301.2"/>
</dbReference>
<dbReference type="InterPro" id="IPR029069">
    <property type="entry name" value="HotDog_dom_sf"/>
</dbReference>
<name>A0A5B8KXH1_9HYPH</name>
<organism evidence="1 2">
    <name type="scientific">Nitratireductor mangrovi</name>
    <dbReference type="NCBI Taxonomy" id="2599600"/>
    <lineage>
        <taxon>Bacteria</taxon>
        <taxon>Pseudomonadati</taxon>
        <taxon>Pseudomonadota</taxon>
        <taxon>Alphaproteobacteria</taxon>
        <taxon>Hyphomicrobiales</taxon>
        <taxon>Phyllobacteriaceae</taxon>
        <taxon>Nitratireductor</taxon>
    </lineage>
</organism>
<keyword evidence="2" id="KW-1185">Reference proteome</keyword>
<dbReference type="InterPro" id="IPR051490">
    <property type="entry name" value="THEM6_lcsJ_thioesterase"/>
</dbReference>
<dbReference type="KEGG" id="niy:FQ775_07750"/>
<dbReference type="Gene3D" id="3.10.129.10">
    <property type="entry name" value="Hotdog Thioesterase"/>
    <property type="match status" value="1"/>
</dbReference>
<dbReference type="Pfam" id="PF13279">
    <property type="entry name" value="4HBT_2"/>
    <property type="match status" value="1"/>
</dbReference>
<gene>
    <name evidence="1" type="ORF">FQ775_07750</name>
</gene>
<dbReference type="OrthoDB" id="3727779at2"/>
<evidence type="ECO:0000313" key="2">
    <source>
        <dbReference type="Proteomes" id="UP000321389"/>
    </source>
</evidence>
<dbReference type="EMBL" id="CP042301">
    <property type="protein sequence ID" value="QDZ00279.1"/>
    <property type="molecule type" value="Genomic_DNA"/>
</dbReference>